<feature type="transmembrane region" description="Helical" evidence="1">
    <location>
        <begin position="144"/>
        <end position="167"/>
    </location>
</feature>
<gene>
    <name evidence="2" type="ORF">GWR21_09145</name>
</gene>
<name>A0A6B9ZE25_9BACT</name>
<accession>A0A6B9ZE25</accession>
<reference evidence="2 3" key="1">
    <citation type="submission" date="2020-01" db="EMBL/GenBank/DDBJ databases">
        <title>Complete genome sequence of Chitinophaga sp. H33E-04 isolated from quinoa roots.</title>
        <authorList>
            <person name="Weon H.-Y."/>
            <person name="Lee S.A."/>
        </authorList>
    </citation>
    <scope>NUCLEOTIDE SEQUENCE [LARGE SCALE GENOMIC DNA]</scope>
    <source>
        <strain evidence="2 3">H33E-04</strain>
    </source>
</reference>
<dbReference type="RefSeq" id="WP_162331446.1">
    <property type="nucleotide sequence ID" value="NZ_CP048113.1"/>
</dbReference>
<feature type="transmembrane region" description="Helical" evidence="1">
    <location>
        <begin position="75"/>
        <end position="98"/>
    </location>
</feature>
<dbReference type="PROSITE" id="PS51257">
    <property type="entry name" value="PROKAR_LIPOPROTEIN"/>
    <property type="match status" value="1"/>
</dbReference>
<proteinExistence type="predicted"/>
<dbReference type="AlphaFoldDB" id="A0A6B9ZE25"/>
<keyword evidence="1" id="KW-1133">Transmembrane helix</keyword>
<dbReference type="InterPro" id="IPR025250">
    <property type="entry name" value="DUF4199"/>
</dbReference>
<evidence type="ECO:0000313" key="3">
    <source>
        <dbReference type="Proteomes" id="UP000476411"/>
    </source>
</evidence>
<keyword evidence="3" id="KW-1185">Reference proteome</keyword>
<evidence type="ECO:0000256" key="1">
    <source>
        <dbReference type="SAM" id="Phobius"/>
    </source>
</evidence>
<feature type="transmembrane region" description="Helical" evidence="1">
    <location>
        <begin position="5"/>
        <end position="26"/>
    </location>
</feature>
<protein>
    <submittedName>
        <fullName evidence="2">DUF4199 domain-containing protein</fullName>
    </submittedName>
</protein>
<dbReference type="Proteomes" id="UP000476411">
    <property type="component" value="Chromosome"/>
</dbReference>
<keyword evidence="1" id="KW-0812">Transmembrane</keyword>
<dbReference type="KEGG" id="chih:GWR21_09145"/>
<dbReference type="Pfam" id="PF13858">
    <property type="entry name" value="DUF4199"/>
    <property type="match status" value="1"/>
</dbReference>
<feature type="transmembrane region" description="Helical" evidence="1">
    <location>
        <begin position="38"/>
        <end position="55"/>
    </location>
</feature>
<sequence length="180" mass="19716">MKKNVLIFGVIAGLIVTAMMVASTLACYYNPDFKGNELLGYAGMLVAFSFIFVGIRNYRDRYSQGVITFGKAFKVGFFIALVASTCYTAVWLVEYYLFIPDFIDRYAAHLIRQAKEDGATAAQLAGTEKDIAFFRSVYQTPVGVILATYTEVLPLGTVVALISALILKRRTSRSSGASGN</sequence>
<keyword evidence="1" id="KW-0472">Membrane</keyword>
<organism evidence="2 3">
    <name type="scientific">Chitinophaga agri</name>
    <dbReference type="NCBI Taxonomy" id="2703787"/>
    <lineage>
        <taxon>Bacteria</taxon>
        <taxon>Pseudomonadati</taxon>
        <taxon>Bacteroidota</taxon>
        <taxon>Chitinophagia</taxon>
        <taxon>Chitinophagales</taxon>
        <taxon>Chitinophagaceae</taxon>
        <taxon>Chitinophaga</taxon>
    </lineage>
</organism>
<evidence type="ECO:0000313" key="2">
    <source>
        <dbReference type="EMBL" id="QHS59751.1"/>
    </source>
</evidence>
<dbReference type="EMBL" id="CP048113">
    <property type="protein sequence ID" value="QHS59751.1"/>
    <property type="molecule type" value="Genomic_DNA"/>
</dbReference>